<dbReference type="Proteomes" id="UP000192276">
    <property type="component" value="Unassembled WGS sequence"/>
</dbReference>
<accession>A0A1V9EYL3</accession>
<evidence type="ECO:0000313" key="2">
    <source>
        <dbReference type="Proteomes" id="UP000192276"/>
    </source>
</evidence>
<keyword evidence="2" id="KW-1185">Reference proteome</keyword>
<comment type="caution">
    <text evidence="1">The sequence shown here is derived from an EMBL/GenBank/DDBJ whole genome shotgun (WGS) entry which is preliminary data.</text>
</comment>
<proteinExistence type="predicted"/>
<reference evidence="2" key="1">
    <citation type="submission" date="2016-04" db="EMBL/GenBank/DDBJ databases">
        <authorList>
            <person name="Chen L."/>
            <person name="Zhuang W."/>
            <person name="Wang G."/>
        </authorList>
    </citation>
    <scope>NUCLEOTIDE SEQUENCE [LARGE SCALE GENOMIC DNA]</scope>
    <source>
        <strain evidence="2">208</strain>
    </source>
</reference>
<name>A0A1V9EYL3_9BACT</name>
<organism evidence="1 2">
    <name type="scientific">Niastella populi</name>
    <dbReference type="NCBI Taxonomy" id="550983"/>
    <lineage>
        <taxon>Bacteria</taxon>
        <taxon>Pseudomonadati</taxon>
        <taxon>Bacteroidota</taxon>
        <taxon>Chitinophagia</taxon>
        <taxon>Chitinophagales</taxon>
        <taxon>Chitinophagaceae</taxon>
        <taxon>Niastella</taxon>
    </lineage>
</organism>
<dbReference type="EMBL" id="LWBP01000219">
    <property type="protein sequence ID" value="OQP51187.1"/>
    <property type="molecule type" value="Genomic_DNA"/>
</dbReference>
<evidence type="ECO:0000313" key="1">
    <source>
        <dbReference type="EMBL" id="OQP51187.1"/>
    </source>
</evidence>
<dbReference type="AlphaFoldDB" id="A0A1V9EYL3"/>
<sequence length="166" mass="19401">MKLLFVGLLFILPFNCHRYPDHARFICSKRYCQNFTAKNQLTIEFSNAHFFYTSGKKKSIAIECVIINKNRDSLLFDIRDFSISSKNGEYDIVPRQMAKAFNVKTLSDTFKIAPGRTDVNYYFAFISKNTMSEKKYYSILLHDTVSFEYANSNYRDTVFQLVGRVD</sequence>
<protein>
    <submittedName>
        <fullName evidence="1">Uncharacterized protein</fullName>
    </submittedName>
</protein>
<gene>
    <name evidence="1" type="ORF">A4R26_29675</name>
</gene>
<dbReference type="RefSeq" id="WP_081169954.1">
    <property type="nucleotide sequence ID" value="NZ_LWBP01000219.1"/>
</dbReference>